<evidence type="ECO:0000313" key="1">
    <source>
        <dbReference type="EMBL" id="CAL6003552.1"/>
    </source>
</evidence>
<dbReference type="Proteomes" id="UP001642409">
    <property type="component" value="Unassembled WGS sequence"/>
</dbReference>
<gene>
    <name evidence="1" type="ORF">HINF_LOCUS18459</name>
</gene>
<evidence type="ECO:0000313" key="2">
    <source>
        <dbReference type="Proteomes" id="UP001642409"/>
    </source>
</evidence>
<organism evidence="1 2">
    <name type="scientific">Hexamita inflata</name>
    <dbReference type="NCBI Taxonomy" id="28002"/>
    <lineage>
        <taxon>Eukaryota</taxon>
        <taxon>Metamonada</taxon>
        <taxon>Diplomonadida</taxon>
        <taxon>Hexamitidae</taxon>
        <taxon>Hexamitinae</taxon>
        <taxon>Hexamita</taxon>
    </lineage>
</organism>
<proteinExistence type="predicted"/>
<keyword evidence="2" id="KW-1185">Reference proteome</keyword>
<accession>A0ABP1I1A8</accession>
<protein>
    <submittedName>
        <fullName evidence="1">Hypothetical_protein</fullName>
    </submittedName>
</protein>
<dbReference type="EMBL" id="CAXDID020000047">
    <property type="protein sequence ID" value="CAL6003552.1"/>
    <property type="molecule type" value="Genomic_DNA"/>
</dbReference>
<comment type="caution">
    <text evidence="1">The sequence shown here is derived from an EMBL/GenBank/DDBJ whole genome shotgun (WGS) entry which is preliminary data.</text>
</comment>
<name>A0ABP1I1A8_9EUKA</name>
<sequence>MNLSSTTLNKAGILAVPLQLKAQSFLRNIQHTAYKTKELLLTIQITSNDKVYSQQVLLQKELTHINGMTHSYLHHSTNLTSLTRIVLKEQLVIIEVKDDYYQFKASIGTILGNNEDYDDEINDYTPRQFARLNRDFCGNF</sequence>
<reference evidence="1 2" key="1">
    <citation type="submission" date="2024-07" db="EMBL/GenBank/DDBJ databases">
        <authorList>
            <person name="Akdeniz Z."/>
        </authorList>
    </citation>
    <scope>NUCLEOTIDE SEQUENCE [LARGE SCALE GENOMIC DNA]</scope>
</reference>